<accession>A0ABN0XWL1</accession>
<sequence>MGGVINSSAQATGPEHMLSTHNADKYQFDMQFLTFYLCVEECNLDGRRRPGPKMIKLFFY</sequence>
<comment type="caution">
    <text evidence="1">The sequence shown here is derived from an EMBL/GenBank/DDBJ whole genome shotgun (WGS) entry which is preliminary data.</text>
</comment>
<organism evidence="1 2">
    <name type="scientific">Bowmanella denitrificans</name>
    <dbReference type="NCBI Taxonomy" id="366582"/>
    <lineage>
        <taxon>Bacteria</taxon>
        <taxon>Pseudomonadati</taxon>
        <taxon>Pseudomonadota</taxon>
        <taxon>Gammaproteobacteria</taxon>
        <taxon>Alteromonadales</taxon>
        <taxon>Alteromonadaceae</taxon>
        <taxon>Bowmanella</taxon>
    </lineage>
</organism>
<reference evidence="1 2" key="1">
    <citation type="journal article" date="2019" name="Int. J. Syst. Evol. Microbiol.">
        <title>The Global Catalogue of Microorganisms (GCM) 10K type strain sequencing project: providing services to taxonomists for standard genome sequencing and annotation.</title>
        <authorList>
            <consortium name="The Broad Institute Genomics Platform"/>
            <consortium name="The Broad Institute Genome Sequencing Center for Infectious Disease"/>
            <person name="Wu L."/>
            <person name="Ma J."/>
        </authorList>
    </citation>
    <scope>NUCLEOTIDE SEQUENCE [LARGE SCALE GENOMIC DNA]</scope>
    <source>
        <strain evidence="1 2">JCM 13378</strain>
    </source>
</reference>
<keyword evidence="2" id="KW-1185">Reference proteome</keyword>
<name>A0ABN0XWL1_9ALTE</name>
<evidence type="ECO:0000313" key="2">
    <source>
        <dbReference type="Proteomes" id="UP001501757"/>
    </source>
</evidence>
<dbReference type="Proteomes" id="UP001501757">
    <property type="component" value="Unassembled WGS sequence"/>
</dbReference>
<protein>
    <submittedName>
        <fullName evidence="1">Uncharacterized protein</fullName>
    </submittedName>
</protein>
<gene>
    <name evidence="1" type="ORF">GCM10009092_44140</name>
</gene>
<dbReference type="EMBL" id="BAAAEI010000031">
    <property type="protein sequence ID" value="GAA0375064.1"/>
    <property type="molecule type" value="Genomic_DNA"/>
</dbReference>
<proteinExistence type="predicted"/>
<evidence type="ECO:0000313" key="1">
    <source>
        <dbReference type="EMBL" id="GAA0375064.1"/>
    </source>
</evidence>